<comment type="caution">
    <text evidence="2">The sequence shown here is derived from an EMBL/GenBank/DDBJ whole genome shotgun (WGS) entry which is preliminary data.</text>
</comment>
<protein>
    <submittedName>
        <fullName evidence="2">Uncharacterized protein</fullName>
    </submittedName>
</protein>
<evidence type="ECO:0000256" key="1">
    <source>
        <dbReference type="SAM" id="SignalP"/>
    </source>
</evidence>
<keyword evidence="1" id="KW-0732">Signal</keyword>
<dbReference type="EMBL" id="JAUKUA010000002">
    <property type="protein sequence ID" value="KAK0724209.1"/>
    <property type="molecule type" value="Genomic_DNA"/>
</dbReference>
<sequence length="135" mass="14448">MHFITVTKAIATLLLASNALAAPAPVATTPEEISSILSPAGVIEARDQQLIDVWEDKNFLGVKLTDSGVVGECKDFPKKFQTILSSGKAKPGFRCTVWPKKNCGGAESLSFDSTGRKAFTDAVNDKAKSFKCQKV</sequence>
<proteinExistence type="predicted"/>
<reference evidence="2" key="1">
    <citation type="submission" date="2023-06" db="EMBL/GenBank/DDBJ databases">
        <title>Genome-scale phylogeny and comparative genomics of the fungal order Sordariales.</title>
        <authorList>
            <consortium name="Lawrence Berkeley National Laboratory"/>
            <person name="Hensen N."/>
            <person name="Bonometti L."/>
            <person name="Westerberg I."/>
            <person name="Brannstrom I.O."/>
            <person name="Guillou S."/>
            <person name="Cros-Aarteil S."/>
            <person name="Calhoun S."/>
            <person name="Haridas S."/>
            <person name="Kuo A."/>
            <person name="Mondo S."/>
            <person name="Pangilinan J."/>
            <person name="Riley R."/>
            <person name="Labutti K."/>
            <person name="Andreopoulos B."/>
            <person name="Lipzen A."/>
            <person name="Chen C."/>
            <person name="Yanf M."/>
            <person name="Daum C."/>
            <person name="Ng V."/>
            <person name="Clum A."/>
            <person name="Steindorff A."/>
            <person name="Ohm R."/>
            <person name="Martin F."/>
            <person name="Silar P."/>
            <person name="Natvig D."/>
            <person name="Lalanne C."/>
            <person name="Gautier V."/>
            <person name="Ament-Velasquez S.L."/>
            <person name="Kruys A."/>
            <person name="Hutchinson M.I."/>
            <person name="Powell A.J."/>
            <person name="Barry K."/>
            <person name="Miller A.N."/>
            <person name="Grigoriev I.V."/>
            <person name="Debuchy R."/>
            <person name="Gladieux P."/>
            <person name="Thoren M.H."/>
            <person name="Johannesson H."/>
        </authorList>
    </citation>
    <scope>NUCLEOTIDE SEQUENCE</scope>
    <source>
        <strain evidence="2">SMH4607-1</strain>
    </source>
</reference>
<name>A0AA40AY82_9PEZI</name>
<feature type="chain" id="PRO_5041299889" evidence="1">
    <location>
        <begin position="22"/>
        <end position="135"/>
    </location>
</feature>
<dbReference type="AlphaFoldDB" id="A0AA40AY82"/>
<evidence type="ECO:0000313" key="3">
    <source>
        <dbReference type="Proteomes" id="UP001172102"/>
    </source>
</evidence>
<evidence type="ECO:0000313" key="2">
    <source>
        <dbReference type="EMBL" id="KAK0724209.1"/>
    </source>
</evidence>
<dbReference type="Gene3D" id="2.60.20.10">
    <property type="entry name" value="Crystallins"/>
    <property type="match status" value="1"/>
</dbReference>
<accession>A0AA40AY82</accession>
<dbReference type="Proteomes" id="UP001172102">
    <property type="component" value="Unassembled WGS sequence"/>
</dbReference>
<feature type="signal peptide" evidence="1">
    <location>
        <begin position="1"/>
        <end position="21"/>
    </location>
</feature>
<organism evidence="2 3">
    <name type="scientific">Lasiosphaeris hirsuta</name>
    <dbReference type="NCBI Taxonomy" id="260670"/>
    <lineage>
        <taxon>Eukaryota</taxon>
        <taxon>Fungi</taxon>
        <taxon>Dikarya</taxon>
        <taxon>Ascomycota</taxon>
        <taxon>Pezizomycotina</taxon>
        <taxon>Sordariomycetes</taxon>
        <taxon>Sordariomycetidae</taxon>
        <taxon>Sordariales</taxon>
        <taxon>Lasiosphaeriaceae</taxon>
        <taxon>Lasiosphaeris</taxon>
    </lineage>
</organism>
<gene>
    <name evidence="2" type="ORF">B0H67DRAFT_567452</name>
</gene>
<keyword evidence="3" id="KW-1185">Reference proteome</keyword>